<dbReference type="GeneID" id="19176402"/>
<feature type="compositionally biased region" description="Low complexity" evidence="1">
    <location>
        <begin position="118"/>
        <end position="129"/>
    </location>
</feature>
<keyword evidence="4" id="KW-1185">Reference proteome</keyword>
<evidence type="ECO:0000256" key="2">
    <source>
        <dbReference type="SAM" id="Phobius"/>
    </source>
</evidence>
<keyword evidence="2" id="KW-0472">Membrane</keyword>
<comment type="caution">
    <text evidence="3">The sequence shown here is derived from an EMBL/GenBank/DDBJ whole genome shotgun (WGS) entry which is preliminary data.</text>
</comment>
<feature type="compositionally biased region" description="Low complexity" evidence="1">
    <location>
        <begin position="492"/>
        <end position="502"/>
    </location>
</feature>
<dbReference type="HOGENOM" id="CLU_046008_0_0_1"/>
<proteinExistence type="predicted"/>
<dbReference type="Proteomes" id="UP000019473">
    <property type="component" value="Unassembled WGS sequence"/>
</dbReference>
<feature type="transmembrane region" description="Helical" evidence="2">
    <location>
        <begin position="447"/>
        <end position="468"/>
    </location>
</feature>
<feature type="region of interest" description="Disordered" evidence="1">
    <location>
        <begin position="384"/>
        <end position="440"/>
    </location>
</feature>
<dbReference type="AlphaFoldDB" id="W9WKD1"/>
<feature type="compositionally biased region" description="Low complexity" evidence="1">
    <location>
        <begin position="184"/>
        <end position="194"/>
    </location>
</feature>
<feature type="compositionally biased region" description="Basic and acidic residues" evidence="1">
    <location>
        <begin position="145"/>
        <end position="159"/>
    </location>
</feature>
<sequence length="530" mass="55167">MSLFAEGVVKKRGRPRKNAVVGESNGDGNADVTLESESGAVVSSGLKTKTKTRGKGKIEAKKSASVAASSPPAPAQSPPSASTSTLTTPSPSPPSKRGPKSQVRDAGLADAVDESNPAATRTAAVKAVAGSKSRGKATSRSLGVKKQESVSPDVKKQESELVSVRDSTPPRRNTSKGETRVENAAVVSPSPSSSLQGEGTAPAIQPETSNPSQTSSRDISISISKILQQAKAFSTHSTQLQQGILAFVDERETERECEALISPSWTQPSADVEIQVSAAPPMTIAGSLPSTVPAIDIAIEHQSLSSTATHSPPSPLASQSQPQQPPPSPQPLSLGTMPLPPIQFKGTTAAAAAATGFAGHIRAYSSTSPLPMSTTVALAARGQSRTNLPPAPPRRTAPTTTAPAPEPRHPLPFTPPSAAVPIGPRPPKLSEMPLEQRKKDPRYRKATVRYTAAIVALPFAIVTSYLLWEKYQEHQIYLQRVREARAAADTTVTTAANTTRGGPSVGGGSASGLLERGVPRGSTPGRQDRE</sequence>
<feature type="compositionally biased region" description="Low complexity" evidence="1">
    <location>
        <begin position="78"/>
        <end position="89"/>
    </location>
</feature>
<name>W9WKD1_9EURO</name>
<evidence type="ECO:0000256" key="1">
    <source>
        <dbReference type="SAM" id="MobiDB-lite"/>
    </source>
</evidence>
<organism evidence="3 4">
    <name type="scientific">Cladophialophora yegresii CBS 114405</name>
    <dbReference type="NCBI Taxonomy" id="1182544"/>
    <lineage>
        <taxon>Eukaryota</taxon>
        <taxon>Fungi</taxon>
        <taxon>Dikarya</taxon>
        <taxon>Ascomycota</taxon>
        <taxon>Pezizomycotina</taxon>
        <taxon>Eurotiomycetes</taxon>
        <taxon>Chaetothyriomycetidae</taxon>
        <taxon>Chaetothyriales</taxon>
        <taxon>Herpotrichiellaceae</taxon>
        <taxon>Cladophialophora</taxon>
    </lineage>
</organism>
<keyword evidence="2" id="KW-1133">Transmembrane helix</keyword>
<dbReference type="EMBL" id="AMGW01000001">
    <property type="protein sequence ID" value="EXJ65450.1"/>
    <property type="molecule type" value="Genomic_DNA"/>
</dbReference>
<dbReference type="RefSeq" id="XP_007754017.1">
    <property type="nucleotide sequence ID" value="XM_007755827.1"/>
</dbReference>
<evidence type="ECO:0000313" key="3">
    <source>
        <dbReference type="EMBL" id="EXJ65450.1"/>
    </source>
</evidence>
<protein>
    <submittedName>
        <fullName evidence="3">Uncharacterized protein</fullName>
    </submittedName>
</protein>
<dbReference type="VEuPathDB" id="FungiDB:A1O7_01791"/>
<reference evidence="3 4" key="1">
    <citation type="submission" date="2013-03" db="EMBL/GenBank/DDBJ databases">
        <title>The Genome Sequence of Cladophialophora yegresii CBS 114405.</title>
        <authorList>
            <consortium name="The Broad Institute Genomics Platform"/>
            <person name="Cuomo C."/>
            <person name="de Hoog S."/>
            <person name="Gorbushina A."/>
            <person name="Walker B."/>
            <person name="Young S.K."/>
            <person name="Zeng Q."/>
            <person name="Gargeya S."/>
            <person name="Fitzgerald M."/>
            <person name="Haas B."/>
            <person name="Abouelleil A."/>
            <person name="Allen A.W."/>
            <person name="Alvarado L."/>
            <person name="Arachchi H.M."/>
            <person name="Berlin A.M."/>
            <person name="Chapman S.B."/>
            <person name="Gainer-Dewar J."/>
            <person name="Goldberg J."/>
            <person name="Griggs A."/>
            <person name="Gujja S."/>
            <person name="Hansen M."/>
            <person name="Howarth C."/>
            <person name="Imamovic A."/>
            <person name="Ireland A."/>
            <person name="Larimer J."/>
            <person name="McCowan C."/>
            <person name="Murphy C."/>
            <person name="Pearson M."/>
            <person name="Poon T.W."/>
            <person name="Priest M."/>
            <person name="Roberts A."/>
            <person name="Saif S."/>
            <person name="Shea T."/>
            <person name="Sisk P."/>
            <person name="Sykes S."/>
            <person name="Wortman J."/>
            <person name="Nusbaum C."/>
            <person name="Birren B."/>
        </authorList>
    </citation>
    <scope>NUCLEOTIDE SEQUENCE [LARGE SCALE GENOMIC DNA]</scope>
    <source>
        <strain evidence="3 4">CBS 114405</strain>
    </source>
</reference>
<dbReference type="OrthoDB" id="3784821at2759"/>
<feature type="region of interest" description="Disordered" evidence="1">
    <location>
        <begin position="492"/>
        <end position="530"/>
    </location>
</feature>
<accession>W9WKD1</accession>
<feature type="region of interest" description="Disordered" evidence="1">
    <location>
        <begin position="304"/>
        <end position="341"/>
    </location>
</feature>
<gene>
    <name evidence="3" type="ORF">A1O7_01791</name>
</gene>
<dbReference type="STRING" id="1182544.W9WKD1"/>
<evidence type="ECO:0000313" key="4">
    <source>
        <dbReference type="Proteomes" id="UP000019473"/>
    </source>
</evidence>
<feature type="region of interest" description="Disordered" evidence="1">
    <location>
        <begin position="1"/>
        <end position="217"/>
    </location>
</feature>
<keyword evidence="2" id="KW-0812">Transmembrane</keyword>